<name>A0A7J6MXU4_PEROL</name>
<dbReference type="AlphaFoldDB" id="A0A7J6MXU4"/>
<evidence type="ECO:0000313" key="1">
    <source>
        <dbReference type="EMBL" id="KAF4676452.1"/>
    </source>
</evidence>
<gene>
    <name evidence="1" type="ORF">FOL46_002958</name>
</gene>
<evidence type="ECO:0000313" key="2">
    <source>
        <dbReference type="Proteomes" id="UP000572268"/>
    </source>
</evidence>
<organism evidence="1 2">
    <name type="scientific">Perkinsus olseni</name>
    <name type="common">Perkinsus atlanticus</name>
    <dbReference type="NCBI Taxonomy" id="32597"/>
    <lineage>
        <taxon>Eukaryota</taxon>
        <taxon>Sar</taxon>
        <taxon>Alveolata</taxon>
        <taxon>Perkinsozoa</taxon>
        <taxon>Perkinsea</taxon>
        <taxon>Perkinsida</taxon>
        <taxon>Perkinsidae</taxon>
        <taxon>Perkinsus</taxon>
    </lineage>
</organism>
<dbReference type="EMBL" id="JABANN010000002">
    <property type="protein sequence ID" value="KAF4676452.1"/>
    <property type="molecule type" value="Genomic_DNA"/>
</dbReference>
<proteinExistence type="predicted"/>
<dbReference type="Proteomes" id="UP000572268">
    <property type="component" value="Unassembled WGS sequence"/>
</dbReference>
<reference evidence="1 2" key="1">
    <citation type="submission" date="2020-04" db="EMBL/GenBank/DDBJ databases">
        <title>Perkinsus olseni comparative genomics.</title>
        <authorList>
            <person name="Bogema D.R."/>
        </authorList>
    </citation>
    <scope>NUCLEOTIDE SEQUENCE [LARGE SCALE GENOMIC DNA]</scope>
    <source>
        <strain evidence="1">ATCC PRA-31</strain>
    </source>
</reference>
<comment type="caution">
    <text evidence="1">The sequence shown here is derived from an EMBL/GenBank/DDBJ whole genome shotgun (WGS) entry which is preliminary data.</text>
</comment>
<sequence length="244" mass="26996">MPRVPTAIMAYKQNSRALLPTTLILEEVVILISSDLGVVGVATQPGRPCLHVIFDRRVSQQAVAPIRDKEISGPVNVGNPRFEFGEVRGASFDTLLGAGFKDLYATNRDCFCDHVQTQEAFGHHPTVAEPRRKDRQNAVGVHIGQNGLDKTEVVSFLVRLATHACIEGVEIEAIGQATRVTAQLREHWYTETITENLNRVMVSLSLADGGCRGINCSIGVSFELPELAQRRPRYGEGRPYKYER</sequence>
<protein>
    <submittedName>
        <fullName evidence="1">Uncharacterized protein</fullName>
    </submittedName>
</protein>
<accession>A0A7J6MXU4</accession>